<name>A0AAU0EYC1_9FLAO</name>
<feature type="domain" description="SusE outer membrane protein" evidence="1">
    <location>
        <begin position="24"/>
        <end position="128"/>
    </location>
</feature>
<proteinExistence type="predicted"/>
<accession>A0AAU0EYC1</accession>
<evidence type="ECO:0000313" key="3">
    <source>
        <dbReference type="Proteomes" id="UP001432059"/>
    </source>
</evidence>
<reference evidence="2" key="1">
    <citation type="submission" date="2023-10" db="EMBL/GenBank/DDBJ databases">
        <title>Characterization and whole genome sequencing of a novel strain of Bergeyella porcorum QD2021 isolated from pig.</title>
        <authorList>
            <person name="Liu G."/>
            <person name="Chen C."/>
            <person name="Han X."/>
        </authorList>
    </citation>
    <scope>NUCLEOTIDE SEQUENCE</scope>
    <source>
        <strain evidence="2">QD2021</strain>
    </source>
</reference>
<dbReference type="AlphaFoldDB" id="A0AAU0EYC1"/>
<dbReference type="Gene3D" id="2.60.40.3620">
    <property type="match status" value="2"/>
</dbReference>
<dbReference type="PROSITE" id="PS51257">
    <property type="entry name" value="PROKAR_LIPOPROTEIN"/>
    <property type="match status" value="1"/>
</dbReference>
<evidence type="ECO:0000313" key="2">
    <source>
        <dbReference type="EMBL" id="WOC50749.1"/>
    </source>
</evidence>
<evidence type="ECO:0000259" key="1">
    <source>
        <dbReference type="Pfam" id="PF14292"/>
    </source>
</evidence>
<keyword evidence="3" id="KW-1185">Reference proteome</keyword>
<dbReference type="Pfam" id="PF14292">
    <property type="entry name" value="SusE"/>
    <property type="match status" value="1"/>
</dbReference>
<organism evidence="2 3">
    <name type="scientific">Bergeyella porcorum</name>
    <dbReference type="NCBI Taxonomy" id="1735111"/>
    <lineage>
        <taxon>Bacteria</taxon>
        <taxon>Pseudomonadati</taxon>
        <taxon>Bacteroidota</taxon>
        <taxon>Flavobacteriia</taxon>
        <taxon>Flavobacteriales</taxon>
        <taxon>Weeksellaceae</taxon>
        <taxon>Bergeyella</taxon>
    </lineage>
</organism>
<protein>
    <recommendedName>
        <fullName evidence="1">SusE outer membrane protein domain-containing protein</fullName>
    </recommendedName>
</protein>
<sequence length="376" mass="41194">MKNIFKVLFSALALAMVFSCEKREEDMVQYSQTGNASFTLSATEIVLDETKADEAAITLNWVNPVFTPAMVTKNQLQFGVKGENFANSVVVDLPADVTTYGLTHSTLNTVFTNLGLSPNQATALEVRLRTVLGSNEANSVYSAATNLTATTYKSNPDLVYPKINMPGGYAGASGYSDWNPSATANLFSPKKDDVYYGFVWMNVNTEGQREFKFTKGESWDVNKGDDGTNKGKLSDGGPNCKVELGTNTYYVKVDWAGNTYSLEKANFGIIGAATPTGWDSDTDFTFNTTTKKFEIASIALTGGEIFKFRANDSWNFKFQPSSDDEVLVSGTEVQTYFSAEGTVKGDPNYKVETTGNYKIELDLHNSAYYSIKVTKL</sequence>
<dbReference type="Proteomes" id="UP001432059">
    <property type="component" value="Chromosome"/>
</dbReference>
<dbReference type="InterPro" id="IPR025970">
    <property type="entry name" value="SusE"/>
</dbReference>
<dbReference type="CDD" id="cd12967">
    <property type="entry name" value="CBM_SusE-F_like_u1"/>
    <property type="match status" value="1"/>
</dbReference>
<gene>
    <name evidence="2" type="ORF">BPO_0102</name>
</gene>
<dbReference type="EMBL" id="CP136426">
    <property type="protein sequence ID" value="WOC50749.1"/>
    <property type="molecule type" value="Genomic_DNA"/>
</dbReference>
<dbReference type="RefSeq" id="WP_327984463.1">
    <property type="nucleotide sequence ID" value="NZ_CP136426.1"/>
</dbReference>
<dbReference type="KEGG" id="bpor:BPO_0102"/>